<accession>A0A0B7C7E2</accession>
<reference evidence="2" key="1">
    <citation type="submission" date="2014-12" db="EMBL/GenBank/DDBJ databases">
        <title>Insight into the proteome of Arion vulgaris.</title>
        <authorList>
            <person name="Aradska J."/>
            <person name="Bulat T."/>
            <person name="Smidak R."/>
            <person name="Sarate P."/>
            <person name="Gangsoo J."/>
            <person name="Sialana F."/>
            <person name="Bilban M."/>
            <person name="Lubec G."/>
        </authorList>
    </citation>
    <scope>NUCLEOTIDE SEQUENCE</scope>
    <source>
        <tissue evidence="2">Skin</tissue>
    </source>
</reference>
<feature type="compositionally biased region" description="Polar residues" evidence="1">
    <location>
        <begin position="1"/>
        <end position="10"/>
    </location>
</feature>
<dbReference type="AlphaFoldDB" id="A0A0B7C7E2"/>
<sequence length="105" mass="11480">SNSHNQSGNDSLFEEKHSCLRPSSPSDFFSIRPYMNYTASKASSDSGIRVHSDHVRSSTPNGMKSALKVSSLDKLDKGRKDVGNKNVKRGSEKDSKCCKSPNKCA</sequence>
<feature type="region of interest" description="Disordered" evidence="1">
    <location>
        <begin position="1"/>
        <end position="25"/>
    </location>
</feature>
<evidence type="ECO:0000313" key="2">
    <source>
        <dbReference type="EMBL" id="CEL00340.1"/>
    </source>
</evidence>
<proteinExistence type="predicted"/>
<gene>
    <name evidence="2" type="primary">ORF223449</name>
</gene>
<feature type="non-terminal residue" evidence="2">
    <location>
        <position position="105"/>
    </location>
</feature>
<feature type="non-terminal residue" evidence="2">
    <location>
        <position position="1"/>
    </location>
</feature>
<feature type="region of interest" description="Disordered" evidence="1">
    <location>
        <begin position="41"/>
        <end position="105"/>
    </location>
</feature>
<feature type="compositionally biased region" description="Basic and acidic residues" evidence="1">
    <location>
        <begin position="71"/>
        <end position="97"/>
    </location>
</feature>
<name>A0A0B7C7E2_9EUPU</name>
<organism evidence="2">
    <name type="scientific">Arion vulgaris</name>
    <dbReference type="NCBI Taxonomy" id="1028688"/>
    <lineage>
        <taxon>Eukaryota</taxon>
        <taxon>Metazoa</taxon>
        <taxon>Spiralia</taxon>
        <taxon>Lophotrochozoa</taxon>
        <taxon>Mollusca</taxon>
        <taxon>Gastropoda</taxon>
        <taxon>Heterobranchia</taxon>
        <taxon>Euthyneura</taxon>
        <taxon>Panpulmonata</taxon>
        <taxon>Eupulmonata</taxon>
        <taxon>Stylommatophora</taxon>
        <taxon>Helicina</taxon>
        <taxon>Arionoidea</taxon>
        <taxon>Arionidae</taxon>
        <taxon>Arion</taxon>
    </lineage>
</organism>
<protein>
    <submittedName>
        <fullName evidence="2">Uncharacterized protein</fullName>
    </submittedName>
</protein>
<evidence type="ECO:0000256" key="1">
    <source>
        <dbReference type="SAM" id="MobiDB-lite"/>
    </source>
</evidence>
<dbReference type="EMBL" id="HACG01053469">
    <property type="protein sequence ID" value="CEL00340.1"/>
    <property type="molecule type" value="Transcribed_RNA"/>
</dbReference>